<protein>
    <submittedName>
        <fullName evidence="2">Uncharacterized protein</fullName>
    </submittedName>
</protein>
<evidence type="ECO:0000256" key="1">
    <source>
        <dbReference type="SAM" id="Phobius"/>
    </source>
</evidence>
<reference evidence="2 4" key="1">
    <citation type="submission" date="2015-11" db="EMBL/GenBank/DDBJ databases">
        <title>Complete genome sequencing of a biphenyl-degrading bacterium, Pseudomonas putida KF715 (=NBRC110667).</title>
        <authorList>
            <person name="Suenaga H."/>
            <person name="Fujihara N."/>
            <person name="Watanabe T."/>
            <person name="Hirose J."/>
            <person name="Kimura N."/>
            <person name="Yamazoe A."/>
            <person name="Hosoyama A."/>
            <person name="Shimodaira J."/>
            <person name="Furukawa K."/>
        </authorList>
    </citation>
    <scope>NUCLEOTIDE SEQUENCE [LARGE SCALE GENOMIC DNA]</scope>
    <source>
        <strain evidence="2 4">KF715</strain>
        <plasmid evidence="2">pKF715B</plasmid>
        <plasmid evidence="4">Plasmid pkf715b dna</plasmid>
    </source>
</reference>
<proteinExistence type="predicted"/>
<keyword evidence="1" id="KW-1133">Transmembrane helix</keyword>
<name>A0A1L7NP10_PSEPU</name>
<dbReference type="EMBL" id="MING01000087">
    <property type="protein sequence ID" value="POF99725.1"/>
    <property type="molecule type" value="Genomic_DNA"/>
</dbReference>
<gene>
    <name evidence="3" type="ORF">BGP82_28200</name>
    <name evidence="2" type="ORF">KF715C_pB780</name>
</gene>
<dbReference type="Proteomes" id="UP000237378">
    <property type="component" value="Unassembled WGS sequence"/>
</dbReference>
<keyword evidence="1" id="KW-0472">Membrane</keyword>
<sequence>MLVKKWKAIDPTVRDYLIAVPIALMLVALVILGDYHYSPDKVTRPAGEVKSLVLHDSAFSTITTLETTDGWYQLEGAVSGAKGDVVSIQAQGAYRKACIASQDRRRVTIFAEYDLNSNAQSVKSRDR</sequence>
<keyword evidence="1" id="KW-0812">Transmembrane</keyword>
<keyword evidence="2" id="KW-0614">Plasmid</keyword>
<organism evidence="2 4">
    <name type="scientific">Pseudomonas putida</name>
    <name type="common">Arthrobacter siderocapsulatus</name>
    <dbReference type="NCBI Taxonomy" id="303"/>
    <lineage>
        <taxon>Bacteria</taxon>
        <taxon>Pseudomonadati</taxon>
        <taxon>Pseudomonadota</taxon>
        <taxon>Gammaproteobacteria</taxon>
        <taxon>Pseudomonadales</taxon>
        <taxon>Pseudomonadaceae</taxon>
        <taxon>Pseudomonas</taxon>
    </lineage>
</organism>
<dbReference type="EMBL" id="AP015031">
    <property type="protein sequence ID" value="BAW27184.1"/>
    <property type="molecule type" value="Genomic_DNA"/>
</dbReference>
<geneLocation type="plasmid" evidence="2">
    <name>pKF715B</name>
</geneLocation>
<evidence type="ECO:0000313" key="3">
    <source>
        <dbReference type="EMBL" id="POF99725.1"/>
    </source>
</evidence>
<dbReference type="RefSeq" id="WP_004575974.1">
    <property type="nucleotide sequence ID" value="NZ_AP015031.1"/>
</dbReference>
<geneLocation type="plasmid" evidence="4">
    <name>pkf715b dna</name>
</geneLocation>
<accession>A0A1L7NP10</accession>
<feature type="transmembrane region" description="Helical" evidence="1">
    <location>
        <begin position="16"/>
        <end position="35"/>
    </location>
</feature>
<dbReference type="AlphaFoldDB" id="A0A1L7NP10"/>
<evidence type="ECO:0000313" key="2">
    <source>
        <dbReference type="EMBL" id="BAW27184.1"/>
    </source>
</evidence>
<reference evidence="3 5" key="3">
    <citation type="submission" date="2018-03" db="EMBL/GenBank/DDBJ databases">
        <title>Draft genome of Pseudomonas putida strain KH-18-2.</title>
        <authorList>
            <person name="Yoshizawa S."/>
            <person name="Khan N.H."/>
            <person name="Nishimura M."/>
            <person name="Chiura H.X."/>
            <person name="Ogura Y."/>
            <person name="Hayashi T."/>
            <person name="Kogure K."/>
        </authorList>
    </citation>
    <scope>NUCLEOTIDE SEQUENCE [LARGE SCALE GENOMIC DNA]</scope>
    <source>
        <strain evidence="3 5">KH-18-2</strain>
    </source>
</reference>
<evidence type="ECO:0000313" key="5">
    <source>
        <dbReference type="Proteomes" id="UP000237378"/>
    </source>
</evidence>
<reference evidence="3 5" key="2">
    <citation type="submission" date="2016-08" db="EMBL/GenBank/DDBJ databases">
        <authorList>
            <person name="Seilhamer J.J."/>
        </authorList>
    </citation>
    <scope>NUCLEOTIDE SEQUENCE [LARGE SCALE GENOMIC DNA]</scope>
    <source>
        <strain evidence="3 5">KH-18-2</strain>
    </source>
</reference>
<evidence type="ECO:0000313" key="4">
    <source>
        <dbReference type="Proteomes" id="UP000218731"/>
    </source>
</evidence>
<dbReference type="Proteomes" id="UP000218731">
    <property type="component" value="Plasmid pKF715B"/>
</dbReference>